<keyword evidence="2" id="KW-1185">Reference proteome</keyword>
<dbReference type="Gene3D" id="3.30.70.270">
    <property type="match status" value="1"/>
</dbReference>
<proteinExistence type="predicted"/>
<evidence type="ECO:0000313" key="2">
    <source>
        <dbReference type="Proteomes" id="UP000735302"/>
    </source>
</evidence>
<dbReference type="SUPFAM" id="SSF56672">
    <property type="entry name" value="DNA/RNA polymerases"/>
    <property type="match status" value="1"/>
</dbReference>
<dbReference type="PANTHER" id="PTHR37984:SF5">
    <property type="entry name" value="PROTEIN NYNRIN-LIKE"/>
    <property type="match status" value="1"/>
</dbReference>
<dbReference type="InterPro" id="IPR043502">
    <property type="entry name" value="DNA/RNA_pol_sf"/>
</dbReference>
<organism evidence="1 2">
    <name type="scientific">Plakobranchus ocellatus</name>
    <dbReference type="NCBI Taxonomy" id="259542"/>
    <lineage>
        <taxon>Eukaryota</taxon>
        <taxon>Metazoa</taxon>
        <taxon>Spiralia</taxon>
        <taxon>Lophotrochozoa</taxon>
        <taxon>Mollusca</taxon>
        <taxon>Gastropoda</taxon>
        <taxon>Heterobranchia</taxon>
        <taxon>Euthyneura</taxon>
        <taxon>Panpulmonata</taxon>
        <taxon>Sacoglossa</taxon>
        <taxon>Placobranchoidea</taxon>
        <taxon>Plakobranchidae</taxon>
        <taxon>Plakobranchus</taxon>
    </lineage>
</organism>
<name>A0AAV3ZI37_9GAST</name>
<dbReference type="InterPro" id="IPR043128">
    <property type="entry name" value="Rev_trsase/Diguanyl_cyclase"/>
</dbReference>
<comment type="caution">
    <text evidence="1">The sequence shown here is derived from an EMBL/GenBank/DDBJ whole genome shotgun (WGS) entry which is preliminary data.</text>
</comment>
<reference evidence="1 2" key="1">
    <citation type="journal article" date="2021" name="Elife">
        <title>Chloroplast acquisition without the gene transfer in kleptoplastic sea slugs, Plakobranchus ocellatus.</title>
        <authorList>
            <person name="Maeda T."/>
            <person name="Takahashi S."/>
            <person name="Yoshida T."/>
            <person name="Shimamura S."/>
            <person name="Takaki Y."/>
            <person name="Nagai Y."/>
            <person name="Toyoda A."/>
            <person name="Suzuki Y."/>
            <person name="Arimoto A."/>
            <person name="Ishii H."/>
            <person name="Satoh N."/>
            <person name="Nishiyama T."/>
            <person name="Hasebe M."/>
            <person name="Maruyama T."/>
            <person name="Minagawa J."/>
            <person name="Obokata J."/>
            <person name="Shigenobu S."/>
        </authorList>
    </citation>
    <scope>NUCLEOTIDE SEQUENCE [LARGE SCALE GENOMIC DNA]</scope>
</reference>
<dbReference type="InterPro" id="IPR050951">
    <property type="entry name" value="Retrovirus_Pol_polyprotein"/>
</dbReference>
<protein>
    <submittedName>
        <fullName evidence="1">Transposon ty3-i Gag-Pol polyprotein</fullName>
    </submittedName>
</protein>
<dbReference type="PANTHER" id="PTHR37984">
    <property type="entry name" value="PROTEIN CBG26694"/>
    <property type="match status" value="1"/>
</dbReference>
<dbReference type="EMBL" id="BLXT01002861">
    <property type="protein sequence ID" value="GFN98795.1"/>
    <property type="molecule type" value="Genomic_DNA"/>
</dbReference>
<accession>A0AAV3ZI37</accession>
<sequence length="104" mass="11728">MKNLKRVKETGVILRKEKCASLRDEVFFLGSKLNKERIQPVLEEIEAIRAASNPQYVSQRKSFLGMLNFYSSFLPNVSAKLAPLLSTCAEGCETETEKGRAKVF</sequence>
<dbReference type="Proteomes" id="UP000735302">
    <property type="component" value="Unassembled WGS sequence"/>
</dbReference>
<dbReference type="AlphaFoldDB" id="A0AAV3ZI37"/>
<evidence type="ECO:0000313" key="1">
    <source>
        <dbReference type="EMBL" id="GFN98795.1"/>
    </source>
</evidence>
<gene>
    <name evidence="1" type="ORF">PoB_002530100</name>
</gene>